<comment type="caution">
    <text evidence="2">The sequence shown here is derived from an EMBL/GenBank/DDBJ whole genome shotgun (WGS) entry which is preliminary data.</text>
</comment>
<dbReference type="EMBL" id="JAPVEA010000009">
    <property type="protein sequence ID" value="KAJ5432388.1"/>
    <property type="molecule type" value="Genomic_DNA"/>
</dbReference>
<evidence type="ECO:0000256" key="1">
    <source>
        <dbReference type="SAM" id="Coils"/>
    </source>
</evidence>
<reference evidence="2" key="1">
    <citation type="submission" date="2022-12" db="EMBL/GenBank/DDBJ databases">
        <authorList>
            <person name="Petersen C."/>
        </authorList>
    </citation>
    <scope>NUCLEOTIDE SEQUENCE</scope>
    <source>
        <strain evidence="2">IBT 16125</strain>
    </source>
</reference>
<evidence type="ECO:0000313" key="2">
    <source>
        <dbReference type="EMBL" id="KAJ5432388.1"/>
    </source>
</evidence>
<proteinExistence type="predicted"/>
<accession>A0AAD6FWA1</accession>
<sequence length="142" mass="15585">MTDPISLTGTAVGVVSLGIQVCGEIVSYCQAWKGFDDDIRTFSQKADGLRVPLEVLRGLLASSTAADAAISKDVEEKLRHIERVIKRLNQAIDQFASRGSGDMAAIRVHFKKAIYPFRKNSLRDMSSDLDSLQLSLHTILHA</sequence>
<keyword evidence="1" id="KW-0175">Coiled coil</keyword>
<dbReference type="Proteomes" id="UP001213681">
    <property type="component" value="Unassembled WGS sequence"/>
</dbReference>
<evidence type="ECO:0008006" key="4">
    <source>
        <dbReference type="Google" id="ProtNLM"/>
    </source>
</evidence>
<name>A0AAD6FWA1_9EURO</name>
<organism evidence="2 3">
    <name type="scientific">Penicillium daleae</name>
    <dbReference type="NCBI Taxonomy" id="63821"/>
    <lineage>
        <taxon>Eukaryota</taxon>
        <taxon>Fungi</taxon>
        <taxon>Dikarya</taxon>
        <taxon>Ascomycota</taxon>
        <taxon>Pezizomycotina</taxon>
        <taxon>Eurotiomycetes</taxon>
        <taxon>Eurotiomycetidae</taxon>
        <taxon>Eurotiales</taxon>
        <taxon>Aspergillaceae</taxon>
        <taxon>Penicillium</taxon>
    </lineage>
</organism>
<evidence type="ECO:0000313" key="3">
    <source>
        <dbReference type="Proteomes" id="UP001213681"/>
    </source>
</evidence>
<feature type="coiled-coil region" evidence="1">
    <location>
        <begin position="71"/>
        <end position="98"/>
    </location>
</feature>
<dbReference type="GeneID" id="81605169"/>
<gene>
    <name evidence="2" type="ORF">N7458_011544</name>
</gene>
<dbReference type="AlphaFoldDB" id="A0AAD6FWA1"/>
<dbReference type="RefSeq" id="XP_056759680.1">
    <property type="nucleotide sequence ID" value="XM_056914926.1"/>
</dbReference>
<keyword evidence="3" id="KW-1185">Reference proteome</keyword>
<protein>
    <recommendedName>
        <fullName evidence="4">Fungal N-terminal domain-containing protein</fullName>
    </recommendedName>
</protein>
<reference evidence="2" key="2">
    <citation type="journal article" date="2023" name="IMA Fungus">
        <title>Comparative genomic study of the Penicillium genus elucidates a diverse pangenome and 15 lateral gene transfer events.</title>
        <authorList>
            <person name="Petersen C."/>
            <person name="Sorensen T."/>
            <person name="Nielsen M.R."/>
            <person name="Sondergaard T.E."/>
            <person name="Sorensen J.L."/>
            <person name="Fitzpatrick D.A."/>
            <person name="Frisvad J.C."/>
            <person name="Nielsen K.L."/>
        </authorList>
    </citation>
    <scope>NUCLEOTIDE SEQUENCE</scope>
    <source>
        <strain evidence="2">IBT 16125</strain>
    </source>
</reference>